<comment type="function">
    <text evidence="3 14 16">Endonuclease that specifically degrades the RNA of RNA-DNA hybrids.</text>
</comment>
<dbReference type="PANTHER" id="PTHR10954">
    <property type="entry name" value="RIBONUCLEASE H2 SUBUNIT A"/>
    <property type="match status" value="1"/>
</dbReference>
<evidence type="ECO:0000256" key="2">
    <source>
        <dbReference type="ARBA" id="ARBA00001946"/>
    </source>
</evidence>
<evidence type="ECO:0000256" key="3">
    <source>
        <dbReference type="ARBA" id="ARBA00004065"/>
    </source>
</evidence>
<reference evidence="18" key="1">
    <citation type="submission" date="2017-04" db="EMBL/GenBank/DDBJ databases">
        <title>Genome deletions in a multicellular cyanobacterial endosymbiont for morphological adaptation in marine diatoms.</title>
        <authorList>
            <person name="Wang Y."/>
            <person name="Gao H."/>
            <person name="Li R."/>
            <person name="Xu X."/>
        </authorList>
    </citation>
    <scope>NUCLEOTIDE SEQUENCE</scope>
    <source>
        <strain evidence="18">FACHB 800</strain>
    </source>
</reference>
<evidence type="ECO:0000256" key="1">
    <source>
        <dbReference type="ARBA" id="ARBA00000077"/>
    </source>
</evidence>
<dbReference type="HAMAP" id="MF_00052_B">
    <property type="entry name" value="RNase_HII_B"/>
    <property type="match status" value="1"/>
</dbReference>
<evidence type="ECO:0000256" key="11">
    <source>
        <dbReference type="ARBA" id="ARBA00022759"/>
    </source>
</evidence>
<dbReference type="NCBIfam" id="NF010537">
    <property type="entry name" value="PRK13925.1"/>
    <property type="match status" value="1"/>
</dbReference>
<keyword evidence="10 14" id="KW-0479">Metal-binding</keyword>
<evidence type="ECO:0000313" key="19">
    <source>
        <dbReference type="Proteomes" id="UP000683511"/>
    </source>
</evidence>
<dbReference type="GO" id="GO:0006298">
    <property type="term" value="P:mismatch repair"/>
    <property type="evidence" value="ECO:0007669"/>
    <property type="project" value="TreeGrafter"/>
</dbReference>
<organism evidence="18 19">
    <name type="scientific">Richelia sinica FACHB-800</name>
    <dbReference type="NCBI Taxonomy" id="1357546"/>
    <lineage>
        <taxon>Bacteria</taxon>
        <taxon>Bacillati</taxon>
        <taxon>Cyanobacteriota</taxon>
        <taxon>Cyanophyceae</taxon>
        <taxon>Nostocales</taxon>
        <taxon>Nostocaceae</taxon>
        <taxon>Richelia</taxon>
    </lineage>
</organism>
<dbReference type="GO" id="GO:0004523">
    <property type="term" value="F:RNA-DNA hybrid ribonuclease activity"/>
    <property type="evidence" value="ECO:0007669"/>
    <property type="project" value="UniProtKB-UniRule"/>
</dbReference>
<name>A0A975TDC6_9NOST</name>
<dbReference type="Pfam" id="PF01351">
    <property type="entry name" value="RNase_HII"/>
    <property type="match status" value="1"/>
</dbReference>
<dbReference type="RefSeq" id="WP_190601976.1">
    <property type="nucleotide sequence ID" value="NZ_CP021056.1"/>
</dbReference>
<dbReference type="Gene3D" id="3.30.420.10">
    <property type="entry name" value="Ribonuclease H-like superfamily/Ribonuclease H"/>
    <property type="match status" value="1"/>
</dbReference>
<dbReference type="AlphaFoldDB" id="A0A975TDC6"/>
<dbReference type="InterPro" id="IPR036397">
    <property type="entry name" value="RNaseH_sf"/>
</dbReference>
<keyword evidence="11 14" id="KW-0255">Endonuclease</keyword>
<evidence type="ECO:0000256" key="4">
    <source>
        <dbReference type="ARBA" id="ARBA00004496"/>
    </source>
</evidence>
<evidence type="ECO:0000256" key="8">
    <source>
        <dbReference type="ARBA" id="ARBA00022490"/>
    </source>
</evidence>
<keyword evidence="8 14" id="KW-0963">Cytoplasm</keyword>
<keyword evidence="9 14" id="KW-0540">Nuclease</keyword>
<dbReference type="GO" id="GO:0030145">
    <property type="term" value="F:manganese ion binding"/>
    <property type="evidence" value="ECO:0007669"/>
    <property type="project" value="UniProtKB-UniRule"/>
</dbReference>
<evidence type="ECO:0000256" key="13">
    <source>
        <dbReference type="ARBA" id="ARBA00023211"/>
    </source>
</evidence>
<comment type="cofactor">
    <cofactor evidence="14 15">
        <name>Mn(2+)</name>
        <dbReference type="ChEBI" id="CHEBI:29035"/>
    </cofactor>
    <cofactor evidence="14 15">
        <name>Mg(2+)</name>
        <dbReference type="ChEBI" id="CHEBI:18420"/>
    </cofactor>
    <text evidence="14 15">Manganese or magnesium. Binds 1 divalent metal ion per monomer in the absence of substrate. May bind a second metal ion after substrate binding.</text>
</comment>
<dbReference type="InterPro" id="IPR001352">
    <property type="entry name" value="RNase_HII/HIII"/>
</dbReference>
<gene>
    <name evidence="14" type="primary">rnhB</name>
    <name evidence="18" type="ORF">B6N60_05137</name>
</gene>
<keyword evidence="13 14" id="KW-0464">Manganese</keyword>
<dbReference type="KEGG" id="rsin:B6N60_05137"/>
<comment type="similarity">
    <text evidence="5 14 16">Belongs to the RNase HII family.</text>
</comment>
<evidence type="ECO:0000256" key="15">
    <source>
        <dbReference type="PROSITE-ProRule" id="PRU01319"/>
    </source>
</evidence>
<evidence type="ECO:0000256" key="16">
    <source>
        <dbReference type="RuleBase" id="RU003515"/>
    </source>
</evidence>
<feature type="binding site" evidence="14 15">
    <location>
        <position position="131"/>
    </location>
    <ligand>
        <name>a divalent metal cation</name>
        <dbReference type="ChEBI" id="CHEBI:60240"/>
    </ligand>
</feature>
<dbReference type="SUPFAM" id="SSF53098">
    <property type="entry name" value="Ribonuclease H-like"/>
    <property type="match status" value="1"/>
</dbReference>
<feature type="binding site" evidence="14 15">
    <location>
        <position position="36"/>
    </location>
    <ligand>
        <name>a divalent metal cation</name>
        <dbReference type="ChEBI" id="CHEBI:60240"/>
    </ligand>
</feature>
<sequence length="223" mass="24450">MGNKKLISAVSSPAPKSESIWLEMSEIQGLVAGVDEVGRGSLFGPVVAAAVILPVQALPELMAAKINDSKKLSAARRKQLAKKIDDLALDWRIGYASTAEIDQLNILQATLLAMKRAVLKLEVEPALCLVDGNQLVRDLPIPQQTIIKGDERSLNIAAASIMAKVWRDDLVLRLAAKYPMYHLERNKGYGSQQHLLALQKYGPSRLHRQSFRPCCVTSEISTV</sequence>
<dbReference type="GO" id="GO:0003723">
    <property type="term" value="F:RNA binding"/>
    <property type="evidence" value="ECO:0007669"/>
    <property type="project" value="UniProtKB-UniRule"/>
</dbReference>
<feature type="domain" description="RNase H type-2" evidence="17">
    <location>
        <begin position="29"/>
        <end position="223"/>
    </location>
</feature>
<dbReference type="Proteomes" id="UP000683511">
    <property type="component" value="Chromosome"/>
</dbReference>
<protein>
    <recommendedName>
        <fullName evidence="7 14">Ribonuclease HII</fullName>
        <shortName evidence="14">RNase HII</shortName>
        <ecNumber evidence="6 14">3.1.26.4</ecNumber>
    </recommendedName>
</protein>
<dbReference type="PROSITE" id="PS51975">
    <property type="entry name" value="RNASE_H_2"/>
    <property type="match status" value="1"/>
</dbReference>
<dbReference type="InterPro" id="IPR022898">
    <property type="entry name" value="RNase_HII"/>
</dbReference>
<dbReference type="PANTHER" id="PTHR10954:SF18">
    <property type="entry name" value="RIBONUCLEASE HII"/>
    <property type="match status" value="1"/>
</dbReference>
<dbReference type="InterPro" id="IPR024567">
    <property type="entry name" value="RNase_HII/HIII_dom"/>
</dbReference>
<accession>A0A975TDC6</accession>
<evidence type="ECO:0000256" key="7">
    <source>
        <dbReference type="ARBA" id="ARBA00019179"/>
    </source>
</evidence>
<evidence type="ECO:0000313" key="18">
    <source>
        <dbReference type="EMBL" id="QXE26405.1"/>
    </source>
</evidence>
<evidence type="ECO:0000256" key="6">
    <source>
        <dbReference type="ARBA" id="ARBA00012180"/>
    </source>
</evidence>
<evidence type="ECO:0000256" key="5">
    <source>
        <dbReference type="ARBA" id="ARBA00007383"/>
    </source>
</evidence>
<dbReference type="GO" id="GO:0032299">
    <property type="term" value="C:ribonuclease H2 complex"/>
    <property type="evidence" value="ECO:0007669"/>
    <property type="project" value="TreeGrafter"/>
</dbReference>
<proteinExistence type="inferred from homology"/>
<comment type="catalytic activity">
    <reaction evidence="1 14 15 16">
        <text>Endonucleolytic cleavage to 5'-phosphomonoester.</text>
        <dbReference type="EC" id="3.1.26.4"/>
    </reaction>
</comment>
<dbReference type="EMBL" id="CP021056">
    <property type="protein sequence ID" value="QXE26405.1"/>
    <property type="molecule type" value="Genomic_DNA"/>
</dbReference>
<evidence type="ECO:0000256" key="14">
    <source>
        <dbReference type="HAMAP-Rule" id="MF_00052"/>
    </source>
</evidence>
<evidence type="ECO:0000259" key="17">
    <source>
        <dbReference type="PROSITE" id="PS51975"/>
    </source>
</evidence>
<dbReference type="InterPro" id="IPR012337">
    <property type="entry name" value="RNaseH-like_sf"/>
</dbReference>
<dbReference type="NCBIfam" id="NF000595">
    <property type="entry name" value="PRK00015.1-3"/>
    <property type="match status" value="1"/>
</dbReference>
<keyword evidence="12 14" id="KW-0378">Hydrolase</keyword>
<comment type="subcellular location">
    <subcellularLocation>
        <location evidence="4 14">Cytoplasm</location>
    </subcellularLocation>
</comment>
<keyword evidence="19" id="KW-1185">Reference proteome</keyword>
<evidence type="ECO:0000256" key="10">
    <source>
        <dbReference type="ARBA" id="ARBA00022723"/>
    </source>
</evidence>
<evidence type="ECO:0000256" key="12">
    <source>
        <dbReference type="ARBA" id="ARBA00022801"/>
    </source>
</evidence>
<evidence type="ECO:0000256" key="9">
    <source>
        <dbReference type="ARBA" id="ARBA00022722"/>
    </source>
</evidence>
<feature type="binding site" evidence="14 15">
    <location>
        <position position="35"/>
    </location>
    <ligand>
        <name>a divalent metal cation</name>
        <dbReference type="ChEBI" id="CHEBI:60240"/>
    </ligand>
</feature>
<comment type="cofactor">
    <cofactor evidence="2">
        <name>Mg(2+)</name>
        <dbReference type="ChEBI" id="CHEBI:18420"/>
    </cofactor>
</comment>
<dbReference type="GO" id="GO:0005737">
    <property type="term" value="C:cytoplasm"/>
    <property type="evidence" value="ECO:0007669"/>
    <property type="project" value="UniProtKB-SubCell"/>
</dbReference>
<dbReference type="CDD" id="cd07182">
    <property type="entry name" value="RNase_HII_bacteria_HII_like"/>
    <property type="match status" value="1"/>
</dbReference>
<dbReference type="EC" id="3.1.26.4" evidence="6 14"/>
<dbReference type="GO" id="GO:0043137">
    <property type="term" value="P:DNA replication, removal of RNA primer"/>
    <property type="evidence" value="ECO:0007669"/>
    <property type="project" value="TreeGrafter"/>
</dbReference>